<evidence type="ECO:0000313" key="1">
    <source>
        <dbReference type="EMBL" id="MED6185718.1"/>
    </source>
</evidence>
<dbReference type="Proteomes" id="UP001341840">
    <property type="component" value="Unassembled WGS sequence"/>
</dbReference>
<name>A0ABU6WNP2_9FABA</name>
<gene>
    <name evidence="1" type="ORF">PIB30_059714</name>
</gene>
<proteinExistence type="predicted"/>
<organism evidence="1 2">
    <name type="scientific">Stylosanthes scabra</name>
    <dbReference type="NCBI Taxonomy" id="79078"/>
    <lineage>
        <taxon>Eukaryota</taxon>
        <taxon>Viridiplantae</taxon>
        <taxon>Streptophyta</taxon>
        <taxon>Embryophyta</taxon>
        <taxon>Tracheophyta</taxon>
        <taxon>Spermatophyta</taxon>
        <taxon>Magnoliopsida</taxon>
        <taxon>eudicotyledons</taxon>
        <taxon>Gunneridae</taxon>
        <taxon>Pentapetalae</taxon>
        <taxon>rosids</taxon>
        <taxon>fabids</taxon>
        <taxon>Fabales</taxon>
        <taxon>Fabaceae</taxon>
        <taxon>Papilionoideae</taxon>
        <taxon>50 kb inversion clade</taxon>
        <taxon>dalbergioids sensu lato</taxon>
        <taxon>Dalbergieae</taxon>
        <taxon>Pterocarpus clade</taxon>
        <taxon>Stylosanthes</taxon>
    </lineage>
</organism>
<reference evidence="1 2" key="1">
    <citation type="journal article" date="2023" name="Plants (Basel)">
        <title>Bridging the Gap: Combining Genomics and Transcriptomics Approaches to Understand Stylosanthes scabra, an Orphan Legume from the Brazilian Caatinga.</title>
        <authorList>
            <person name="Ferreira-Neto J.R.C."/>
            <person name="da Silva M.D."/>
            <person name="Binneck E."/>
            <person name="de Melo N.F."/>
            <person name="da Silva R.H."/>
            <person name="de Melo A.L.T.M."/>
            <person name="Pandolfi V."/>
            <person name="Bustamante F.O."/>
            <person name="Brasileiro-Vidal A.C."/>
            <person name="Benko-Iseppon A.M."/>
        </authorList>
    </citation>
    <scope>NUCLEOTIDE SEQUENCE [LARGE SCALE GENOMIC DNA]</scope>
    <source>
        <tissue evidence="1">Leaves</tissue>
    </source>
</reference>
<feature type="non-terminal residue" evidence="1">
    <location>
        <position position="1"/>
    </location>
</feature>
<sequence>GFGVIFLSTSTIFSRRRGDLELTAPPAPPPPSLPSLISYETLPNPAQEWRVLRLGGLFPWRKTAVAVEDFSNSVEDQSSLEHGGLGGVVPA</sequence>
<protein>
    <submittedName>
        <fullName evidence="1">Uncharacterized protein</fullName>
    </submittedName>
</protein>
<keyword evidence="2" id="KW-1185">Reference proteome</keyword>
<comment type="caution">
    <text evidence="1">The sequence shown here is derived from an EMBL/GenBank/DDBJ whole genome shotgun (WGS) entry which is preliminary data.</text>
</comment>
<accession>A0ABU6WNP2</accession>
<dbReference type="EMBL" id="JASCZI010181760">
    <property type="protein sequence ID" value="MED6185718.1"/>
    <property type="molecule type" value="Genomic_DNA"/>
</dbReference>
<evidence type="ECO:0000313" key="2">
    <source>
        <dbReference type="Proteomes" id="UP001341840"/>
    </source>
</evidence>